<name>D8LYK0_BLAHO</name>
<dbReference type="AlphaFoldDB" id="D8LYK0"/>
<reference evidence="1" key="1">
    <citation type="submission" date="2010-02" db="EMBL/GenBank/DDBJ databases">
        <title>Sequencing and annotation of the Blastocystis hominis genome.</title>
        <authorList>
            <person name="Wincker P."/>
        </authorList>
    </citation>
    <scope>NUCLEOTIDE SEQUENCE</scope>
    <source>
        <strain evidence="1">Singapore isolate B</strain>
    </source>
</reference>
<dbReference type="InterPro" id="IPR018616">
    <property type="entry name" value="GUCD1"/>
</dbReference>
<dbReference type="OrthoDB" id="206796at2759"/>
<evidence type="ECO:0000313" key="1">
    <source>
        <dbReference type="EMBL" id="CBK20655.2"/>
    </source>
</evidence>
<dbReference type="PANTHER" id="PTHR31400:SF1">
    <property type="entry name" value="PROTEIN GUCD1"/>
    <property type="match status" value="1"/>
</dbReference>
<keyword evidence="2" id="KW-1185">Reference proteome</keyword>
<dbReference type="Proteomes" id="UP000008312">
    <property type="component" value="Unassembled WGS sequence"/>
</dbReference>
<dbReference type="Pfam" id="PF09778">
    <property type="entry name" value="Guanylate_cyc_2"/>
    <property type="match status" value="1"/>
</dbReference>
<organism evidence="1">
    <name type="scientific">Blastocystis hominis</name>
    <dbReference type="NCBI Taxonomy" id="12968"/>
    <lineage>
        <taxon>Eukaryota</taxon>
        <taxon>Sar</taxon>
        <taxon>Stramenopiles</taxon>
        <taxon>Bigyra</taxon>
        <taxon>Opalozoa</taxon>
        <taxon>Opalinata</taxon>
        <taxon>Blastocystidae</taxon>
        <taxon>Blastocystis</taxon>
    </lineage>
</organism>
<dbReference type="EMBL" id="FN668639">
    <property type="protein sequence ID" value="CBK20655.2"/>
    <property type="molecule type" value="Genomic_DNA"/>
</dbReference>
<evidence type="ECO:0000313" key="2">
    <source>
        <dbReference type="Proteomes" id="UP000008312"/>
    </source>
</evidence>
<dbReference type="PANTHER" id="PTHR31400">
    <property type="entry name" value="GUANYLYL CYCLASE DOMAIN CONTAINING PROTEIN 1 GUCD1"/>
    <property type="match status" value="1"/>
</dbReference>
<protein>
    <submittedName>
        <fullName evidence="1">Uncharacterized protein</fullName>
    </submittedName>
</protein>
<dbReference type="RefSeq" id="XP_012894703.1">
    <property type="nucleotide sequence ID" value="XM_013039249.1"/>
</dbReference>
<gene>
    <name evidence="1" type="ORF">GSBLH_T00000951001</name>
</gene>
<accession>D8LYK0</accession>
<sequence length="170" mass="20068">MIVKWANRFVMNDKFTYTDFLESIEGNVEDGLWAIELVKLLKSYDFRCVYCTTNVSPSKRQYDYLDFYRCSTIDDDIQRIQRLFQTISNESIHIFDAQVTITTIADFLQFNPNTVVLLLVDFSLLYPARSCCTFRDYCGHYIILIGYSQNRKSFKVVDPTRYFRSFEGPL</sequence>
<dbReference type="GeneID" id="24918237"/>
<proteinExistence type="predicted"/>
<dbReference type="InParanoid" id="D8LYK0"/>